<gene>
    <name evidence="1" type="ORF">LCGC14_1900900</name>
</gene>
<proteinExistence type="predicted"/>
<evidence type="ECO:0000313" key="1">
    <source>
        <dbReference type="EMBL" id="KKL90812.1"/>
    </source>
</evidence>
<dbReference type="EMBL" id="LAZR01019907">
    <property type="protein sequence ID" value="KKL90812.1"/>
    <property type="molecule type" value="Genomic_DNA"/>
</dbReference>
<comment type="caution">
    <text evidence="1">The sequence shown here is derived from an EMBL/GenBank/DDBJ whole genome shotgun (WGS) entry which is preliminary data.</text>
</comment>
<name>A0A0F9IUQ4_9ZZZZ</name>
<protein>
    <submittedName>
        <fullName evidence="1">Uncharacterized protein</fullName>
    </submittedName>
</protein>
<accession>A0A0F9IUQ4</accession>
<sequence length="95" mass="10781">MAKKNKVMKCKCMICEYQTGSNPGMCNHLQREHGVKMKKGVTWDWLPGYTFPAAQNNTQSCQTCYFRAAQATGTGSNRRSQAYRHTCYCTDTGRN</sequence>
<reference evidence="1" key="1">
    <citation type="journal article" date="2015" name="Nature">
        <title>Complex archaea that bridge the gap between prokaryotes and eukaryotes.</title>
        <authorList>
            <person name="Spang A."/>
            <person name="Saw J.H."/>
            <person name="Jorgensen S.L."/>
            <person name="Zaremba-Niedzwiedzka K."/>
            <person name="Martijn J."/>
            <person name="Lind A.E."/>
            <person name="van Eijk R."/>
            <person name="Schleper C."/>
            <person name="Guy L."/>
            <person name="Ettema T.J."/>
        </authorList>
    </citation>
    <scope>NUCLEOTIDE SEQUENCE</scope>
</reference>
<organism evidence="1">
    <name type="scientific">marine sediment metagenome</name>
    <dbReference type="NCBI Taxonomy" id="412755"/>
    <lineage>
        <taxon>unclassified sequences</taxon>
        <taxon>metagenomes</taxon>
        <taxon>ecological metagenomes</taxon>
    </lineage>
</organism>
<dbReference type="AlphaFoldDB" id="A0A0F9IUQ4"/>